<evidence type="ECO:0000313" key="2">
    <source>
        <dbReference type="EMBL" id="CZT47827.1"/>
    </source>
</evidence>
<keyword evidence="3" id="KW-1185">Reference proteome</keyword>
<gene>
    <name evidence="2" type="ORF">RSE6_08436</name>
</gene>
<name>A0A1E1MFL9_RHYSE</name>
<organism evidence="2 3">
    <name type="scientific">Rhynchosporium secalis</name>
    <name type="common">Barley scald fungus</name>
    <dbReference type="NCBI Taxonomy" id="38038"/>
    <lineage>
        <taxon>Eukaryota</taxon>
        <taxon>Fungi</taxon>
        <taxon>Dikarya</taxon>
        <taxon>Ascomycota</taxon>
        <taxon>Pezizomycotina</taxon>
        <taxon>Leotiomycetes</taxon>
        <taxon>Helotiales</taxon>
        <taxon>Ploettnerulaceae</taxon>
        <taxon>Rhynchosporium</taxon>
    </lineage>
</organism>
<accession>A0A1E1MFL9</accession>
<sequence length="246" mass="28947">MDKVKALLKMKSETAPPARPVEITIQGTAEQQKTILKLLRQYNFVNHDNEITFDQACTFFGYLKTESEYNDFLQKRNMEHQRQIEFHTILLKDFRRLQSEFHHLQILHDNAFNLLNECLEMKRELEINCMQKDLQILKLKDIIEQRDRTNDYVVDQVVAAEAKVKSFEMQINRVKVHGAFLRFRVALLKRISKKFKTGYQGLEQRVRDSEEKLAVTTCGGCLTRKNSDSEADMDESDAKRHSRYSV</sequence>
<dbReference type="EMBL" id="FJVC01000308">
    <property type="protein sequence ID" value="CZT47827.1"/>
    <property type="molecule type" value="Genomic_DNA"/>
</dbReference>
<dbReference type="Proteomes" id="UP000177625">
    <property type="component" value="Unassembled WGS sequence"/>
</dbReference>
<evidence type="ECO:0000313" key="3">
    <source>
        <dbReference type="Proteomes" id="UP000177625"/>
    </source>
</evidence>
<protein>
    <submittedName>
        <fullName evidence="2">Uncharacterized protein</fullName>
    </submittedName>
</protein>
<dbReference type="AlphaFoldDB" id="A0A1E1MFL9"/>
<feature type="region of interest" description="Disordered" evidence="1">
    <location>
        <begin position="226"/>
        <end position="246"/>
    </location>
</feature>
<reference evidence="3" key="1">
    <citation type="submission" date="2016-03" db="EMBL/GenBank/DDBJ databases">
        <authorList>
            <person name="Guldener U."/>
        </authorList>
    </citation>
    <scope>NUCLEOTIDE SEQUENCE [LARGE SCALE GENOMIC DNA]</scope>
</reference>
<proteinExistence type="predicted"/>
<evidence type="ECO:0000256" key="1">
    <source>
        <dbReference type="SAM" id="MobiDB-lite"/>
    </source>
</evidence>